<dbReference type="PANTHER" id="PTHR31435:SF10">
    <property type="entry name" value="BSR4717 PROTEIN"/>
    <property type="match status" value="1"/>
</dbReference>
<dbReference type="AlphaFoldDB" id="A0A090Q1G5"/>
<dbReference type="eggNOG" id="COG2388">
    <property type="taxonomic scope" value="Bacteria"/>
</dbReference>
<dbReference type="InterPro" id="IPR031165">
    <property type="entry name" value="GNAT_YJDJ"/>
</dbReference>
<dbReference type="Gene3D" id="3.40.630.30">
    <property type="match status" value="1"/>
</dbReference>
<dbReference type="SUPFAM" id="SSF55729">
    <property type="entry name" value="Acyl-CoA N-acyltransferases (Nat)"/>
    <property type="match status" value="1"/>
</dbReference>
<dbReference type="InterPro" id="IPR016181">
    <property type="entry name" value="Acyl_CoA_acyltransferase"/>
</dbReference>
<dbReference type="CDD" id="cd04301">
    <property type="entry name" value="NAT_SF"/>
    <property type="match status" value="1"/>
</dbReference>
<dbReference type="STRING" id="319236.BST91_00035"/>
<dbReference type="PROSITE" id="PS51186">
    <property type="entry name" value="GNAT"/>
    <property type="match status" value="1"/>
</dbReference>
<accession>A0A090Q1G5</accession>
<dbReference type="RefSeq" id="WP_042276103.1">
    <property type="nucleotide sequence ID" value="NZ_BBML01000001.1"/>
</dbReference>
<protein>
    <submittedName>
        <fullName evidence="3">Acetyltransferase</fullName>
    </submittedName>
</protein>
<keyword evidence="4" id="KW-1185">Reference proteome</keyword>
<dbReference type="PANTHER" id="PTHR31435">
    <property type="entry name" value="PROTEIN NATD1"/>
    <property type="match status" value="1"/>
</dbReference>
<dbReference type="InterPro" id="IPR000182">
    <property type="entry name" value="GNAT_dom"/>
</dbReference>
<reference evidence="3" key="1">
    <citation type="journal article" date="2014" name="Genome Announc.">
        <title>Draft Genome Sequences of Marine Flavobacterium Nonlabens Strains NR17, NR24, NR27, NR32, NR33, and Ara13.</title>
        <authorList>
            <person name="Nakanishi M."/>
            <person name="Meirelles P."/>
            <person name="Suzuki R."/>
            <person name="Takatani N."/>
            <person name="Mino S."/>
            <person name="Suda W."/>
            <person name="Oshima K."/>
            <person name="Hattori M."/>
            <person name="Ohkuma M."/>
            <person name="Hosokawa M."/>
            <person name="Miyashita K."/>
            <person name="Thompson F.L."/>
            <person name="Niwa A."/>
            <person name="Sawabe T."/>
            <person name="Sawabe T."/>
        </authorList>
    </citation>
    <scope>NUCLEOTIDE SEQUENCE [LARGE SCALE GENOMIC DNA]</scope>
    <source>
        <strain evidence="3">JCM 19294</strain>
    </source>
</reference>
<feature type="domain" description="N-acetyltransferase" evidence="1">
    <location>
        <begin position="1"/>
        <end position="94"/>
    </location>
</feature>
<evidence type="ECO:0000259" key="2">
    <source>
        <dbReference type="PROSITE" id="PS51729"/>
    </source>
</evidence>
<dbReference type="Pfam" id="PF14542">
    <property type="entry name" value="Acetyltransf_CG"/>
    <property type="match status" value="1"/>
</dbReference>
<proteinExistence type="predicted"/>
<keyword evidence="3" id="KW-0808">Transferase</keyword>
<evidence type="ECO:0000313" key="3">
    <source>
        <dbReference type="EMBL" id="GAK95553.1"/>
    </source>
</evidence>
<feature type="domain" description="N-acetyltransferase" evidence="2">
    <location>
        <begin position="8"/>
        <end position="94"/>
    </location>
</feature>
<sequence length="94" mass="10952">MNIDIKHNQNDSRGIFFYKKEEKTMAELTYSHEDNVMTIDHTEVNPDLEGNGIGTQLVHKAVEYAQENKMKVHPLCPFAEVLFDENDQWSDLRV</sequence>
<name>A0A090Q1G5_9FLAO</name>
<gene>
    <name evidence="3" type="ORF">JCM19294_2335</name>
</gene>
<dbReference type="PROSITE" id="PS51729">
    <property type="entry name" value="GNAT_YJDJ"/>
    <property type="match status" value="1"/>
</dbReference>
<dbReference type="GO" id="GO:0016747">
    <property type="term" value="F:acyltransferase activity, transferring groups other than amino-acyl groups"/>
    <property type="evidence" value="ECO:0007669"/>
    <property type="project" value="InterPro"/>
</dbReference>
<dbReference type="Proteomes" id="UP000029221">
    <property type="component" value="Unassembled WGS sequence"/>
</dbReference>
<comment type="caution">
    <text evidence="3">The sequence shown here is derived from an EMBL/GenBank/DDBJ whole genome shotgun (WGS) entry which is preliminary data.</text>
</comment>
<dbReference type="EMBL" id="BBML01000001">
    <property type="protein sequence ID" value="GAK95553.1"/>
    <property type="molecule type" value="Genomic_DNA"/>
</dbReference>
<dbReference type="InterPro" id="IPR045057">
    <property type="entry name" value="Gcn5-rel_NAT"/>
</dbReference>
<evidence type="ECO:0000259" key="1">
    <source>
        <dbReference type="PROSITE" id="PS51186"/>
    </source>
</evidence>
<organism evidence="3 4">
    <name type="scientific">Nonlabens tegetincola</name>
    <dbReference type="NCBI Taxonomy" id="323273"/>
    <lineage>
        <taxon>Bacteria</taxon>
        <taxon>Pseudomonadati</taxon>
        <taxon>Bacteroidota</taxon>
        <taxon>Flavobacteriia</taxon>
        <taxon>Flavobacteriales</taxon>
        <taxon>Flavobacteriaceae</taxon>
        <taxon>Nonlabens</taxon>
    </lineage>
</organism>
<evidence type="ECO:0000313" key="4">
    <source>
        <dbReference type="Proteomes" id="UP000029221"/>
    </source>
</evidence>